<dbReference type="Proteomes" id="UP000827872">
    <property type="component" value="Linkage Group LG17"/>
</dbReference>
<keyword evidence="2" id="KW-1185">Reference proteome</keyword>
<reference evidence="1" key="1">
    <citation type="submission" date="2021-08" db="EMBL/GenBank/DDBJ databases">
        <title>The first chromosome-level gecko genome reveals the dynamic sex chromosomes of Neotropical dwarf geckos (Sphaerodactylidae: Sphaerodactylus).</title>
        <authorList>
            <person name="Pinto B.J."/>
            <person name="Keating S.E."/>
            <person name="Gamble T."/>
        </authorList>
    </citation>
    <scope>NUCLEOTIDE SEQUENCE</scope>
    <source>
        <strain evidence="1">TG3544</strain>
    </source>
</reference>
<gene>
    <name evidence="1" type="ORF">K3G42_003426</name>
</gene>
<sequence length="84" mass="9094">MTTARLHLRGAAVRRHPSALPGRMRRKGAGPLSRVGASRRFLWRKKENIGPTCGSSQSTCAEDMSPTPPVQQGALQLHLAPRPA</sequence>
<accession>A0ACB8E4M0</accession>
<evidence type="ECO:0000313" key="1">
    <source>
        <dbReference type="EMBL" id="KAH7987315.1"/>
    </source>
</evidence>
<dbReference type="EMBL" id="CM037630">
    <property type="protein sequence ID" value="KAH7987315.1"/>
    <property type="molecule type" value="Genomic_DNA"/>
</dbReference>
<evidence type="ECO:0000313" key="2">
    <source>
        <dbReference type="Proteomes" id="UP000827872"/>
    </source>
</evidence>
<name>A0ACB8E4M0_9SAUR</name>
<organism evidence="1 2">
    <name type="scientific">Sphaerodactylus townsendi</name>
    <dbReference type="NCBI Taxonomy" id="933632"/>
    <lineage>
        <taxon>Eukaryota</taxon>
        <taxon>Metazoa</taxon>
        <taxon>Chordata</taxon>
        <taxon>Craniata</taxon>
        <taxon>Vertebrata</taxon>
        <taxon>Euteleostomi</taxon>
        <taxon>Lepidosauria</taxon>
        <taxon>Squamata</taxon>
        <taxon>Bifurcata</taxon>
        <taxon>Gekkota</taxon>
        <taxon>Sphaerodactylidae</taxon>
        <taxon>Sphaerodactylus</taxon>
    </lineage>
</organism>
<proteinExistence type="predicted"/>
<comment type="caution">
    <text evidence="1">The sequence shown here is derived from an EMBL/GenBank/DDBJ whole genome shotgun (WGS) entry which is preliminary data.</text>
</comment>
<protein>
    <submittedName>
        <fullName evidence="1">Uncharacterized protein</fullName>
    </submittedName>
</protein>